<dbReference type="SUPFAM" id="SSF144091">
    <property type="entry name" value="Rhomboid-like"/>
    <property type="match status" value="1"/>
</dbReference>
<feature type="transmembrane region" description="Helical" evidence="7">
    <location>
        <begin position="40"/>
        <end position="64"/>
    </location>
</feature>
<dbReference type="EMBL" id="NBYO01000003">
    <property type="protein sequence ID" value="OXS99213.1"/>
    <property type="molecule type" value="Genomic_DNA"/>
</dbReference>
<evidence type="ECO:0000256" key="1">
    <source>
        <dbReference type="ARBA" id="ARBA00004141"/>
    </source>
</evidence>
<name>A0A231UTJ0_9HYPH</name>
<dbReference type="InterPro" id="IPR035952">
    <property type="entry name" value="Rhomboid-like_sf"/>
</dbReference>
<evidence type="ECO:0000259" key="8">
    <source>
        <dbReference type="Pfam" id="PF01694"/>
    </source>
</evidence>
<feature type="domain" description="Peptidase S54 rhomboid" evidence="8">
    <location>
        <begin position="61"/>
        <end position="215"/>
    </location>
</feature>
<reference evidence="10" key="1">
    <citation type="journal article" date="2017" name="Int. J. Syst. Evol. Microbiol.">
        <title>Notoacmeibacter marinus gen. nov., sp. nov., isolated from the gut of a limpet and proposal of Notoacmeibacteraceae fam. nov. in the order Rhizobiales of the class Alphaproteobacteria.</title>
        <authorList>
            <person name="Huang Z."/>
            <person name="Guo F."/>
            <person name="Lai Q."/>
        </authorList>
    </citation>
    <scope>NUCLEOTIDE SEQUENCE [LARGE SCALE GENOMIC DNA]</scope>
    <source>
        <strain evidence="10">XMTR2A4</strain>
    </source>
</reference>
<proteinExistence type="predicted"/>
<evidence type="ECO:0000256" key="6">
    <source>
        <dbReference type="ARBA" id="ARBA00023136"/>
    </source>
</evidence>
<dbReference type="PANTHER" id="PTHR43066:SF26">
    <property type="entry name" value="RHOMBOID PROTEASE GLPG"/>
    <property type="match status" value="1"/>
</dbReference>
<comment type="subcellular location">
    <subcellularLocation>
        <location evidence="1">Membrane</location>
        <topology evidence="1">Multi-pass membrane protein</topology>
    </subcellularLocation>
</comment>
<keyword evidence="6 7" id="KW-0472">Membrane</keyword>
<dbReference type="GO" id="GO:0004252">
    <property type="term" value="F:serine-type endopeptidase activity"/>
    <property type="evidence" value="ECO:0007669"/>
    <property type="project" value="InterPro"/>
</dbReference>
<protein>
    <recommendedName>
        <fullName evidence="8">Peptidase S54 rhomboid domain-containing protein</fullName>
    </recommendedName>
</protein>
<keyword evidence="2" id="KW-1003">Cell membrane</keyword>
<evidence type="ECO:0000256" key="2">
    <source>
        <dbReference type="ARBA" id="ARBA00022475"/>
    </source>
</evidence>
<dbReference type="Gene3D" id="1.20.1540.10">
    <property type="entry name" value="Rhomboid-like"/>
    <property type="match status" value="1"/>
</dbReference>
<evidence type="ECO:0000313" key="9">
    <source>
        <dbReference type="EMBL" id="OXS99213.1"/>
    </source>
</evidence>
<evidence type="ECO:0000256" key="4">
    <source>
        <dbReference type="ARBA" id="ARBA00022692"/>
    </source>
</evidence>
<dbReference type="GO" id="GO:0016020">
    <property type="term" value="C:membrane"/>
    <property type="evidence" value="ECO:0007669"/>
    <property type="project" value="UniProtKB-SubCell"/>
</dbReference>
<evidence type="ECO:0000256" key="5">
    <source>
        <dbReference type="ARBA" id="ARBA00022989"/>
    </source>
</evidence>
<gene>
    <name evidence="9" type="ORF">B7H23_13565</name>
</gene>
<comment type="caution">
    <text evidence="9">The sequence shown here is derived from an EMBL/GenBank/DDBJ whole genome shotgun (WGS) entry which is preliminary data.</text>
</comment>
<evidence type="ECO:0000256" key="3">
    <source>
        <dbReference type="ARBA" id="ARBA00022519"/>
    </source>
</evidence>
<keyword evidence="4 7" id="KW-0812">Transmembrane</keyword>
<accession>A0A231UTJ0</accession>
<dbReference type="Pfam" id="PF01694">
    <property type="entry name" value="Rhomboid"/>
    <property type="match status" value="1"/>
</dbReference>
<feature type="transmembrane region" description="Helical" evidence="7">
    <location>
        <begin position="198"/>
        <end position="218"/>
    </location>
</feature>
<sequence length="226" mass="24920">MRQRGEPLVNLAPAIVFFLVLMGTIHLVRSLVLPPGLDRLVLYWFAFIPEIASYGLFGLLHQLWAAVTYSLLHGSWPHFFMNGVWLAIFGSPLALRMGTWPFVLFWIATAFSAAAFHFAIDPFSPSILVGASGAISGMMGAATRLGFRVDRRRAQRAFAGRPMTFDEVMRSRAVVAFIVIWLVLNLITGLFLPMGGTAIAWQAHIGGFVAGFFLLPLFPAPGARHF</sequence>
<dbReference type="AlphaFoldDB" id="A0A231UTJ0"/>
<evidence type="ECO:0000313" key="10">
    <source>
        <dbReference type="Proteomes" id="UP000215405"/>
    </source>
</evidence>
<feature type="transmembrane region" description="Helical" evidence="7">
    <location>
        <begin position="12"/>
        <end position="28"/>
    </location>
</feature>
<dbReference type="Proteomes" id="UP000215405">
    <property type="component" value="Unassembled WGS sequence"/>
</dbReference>
<feature type="transmembrane region" description="Helical" evidence="7">
    <location>
        <begin position="126"/>
        <end position="147"/>
    </location>
</feature>
<feature type="transmembrane region" description="Helical" evidence="7">
    <location>
        <begin position="76"/>
        <end position="95"/>
    </location>
</feature>
<dbReference type="InterPro" id="IPR022764">
    <property type="entry name" value="Peptidase_S54_rhomboid_dom"/>
</dbReference>
<keyword evidence="10" id="KW-1185">Reference proteome</keyword>
<organism evidence="9 10">
    <name type="scientific">Notoacmeibacter marinus</name>
    <dbReference type="NCBI Taxonomy" id="1876515"/>
    <lineage>
        <taxon>Bacteria</taxon>
        <taxon>Pseudomonadati</taxon>
        <taxon>Pseudomonadota</taxon>
        <taxon>Alphaproteobacteria</taxon>
        <taxon>Hyphomicrobiales</taxon>
        <taxon>Notoacmeibacteraceae</taxon>
        <taxon>Notoacmeibacter</taxon>
    </lineage>
</organism>
<feature type="transmembrane region" description="Helical" evidence="7">
    <location>
        <begin position="173"/>
        <end position="192"/>
    </location>
</feature>
<evidence type="ECO:0000256" key="7">
    <source>
        <dbReference type="SAM" id="Phobius"/>
    </source>
</evidence>
<feature type="transmembrane region" description="Helical" evidence="7">
    <location>
        <begin position="102"/>
        <end position="120"/>
    </location>
</feature>
<keyword evidence="3" id="KW-0997">Cell inner membrane</keyword>
<dbReference type="PANTHER" id="PTHR43066">
    <property type="entry name" value="RHOMBOID-RELATED PROTEIN"/>
    <property type="match status" value="1"/>
</dbReference>
<keyword evidence="5 7" id="KW-1133">Transmembrane helix</keyword>